<accession>A0ABV2RPL7</accession>
<reference evidence="1 2" key="1">
    <citation type="submission" date="2024-06" db="EMBL/GenBank/DDBJ databases">
        <title>Genomic Encyclopedia of Type Strains, Phase V (KMG-V): Genome sequencing to study the core and pangenomes of soil and plant-associated prokaryotes.</title>
        <authorList>
            <person name="Whitman W."/>
        </authorList>
    </citation>
    <scope>NUCLEOTIDE SEQUENCE [LARGE SCALE GENOMIC DNA]</scope>
    <source>
        <strain evidence="1 2">USDA 160</strain>
    </source>
</reference>
<gene>
    <name evidence="1" type="ORF">ABIF63_002361</name>
</gene>
<keyword evidence="2" id="KW-1185">Reference proteome</keyword>
<protein>
    <submittedName>
        <fullName evidence="1">Uncharacterized protein</fullName>
    </submittedName>
</protein>
<sequence length="32" mass="3401">MRLPLLVTGTISVARDPDISAFATCAHARVDC</sequence>
<organism evidence="1 2">
    <name type="scientific">Bradyrhizobium japonicum</name>
    <dbReference type="NCBI Taxonomy" id="375"/>
    <lineage>
        <taxon>Bacteria</taxon>
        <taxon>Pseudomonadati</taxon>
        <taxon>Pseudomonadota</taxon>
        <taxon>Alphaproteobacteria</taxon>
        <taxon>Hyphomicrobiales</taxon>
        <taxon>Nitrobacteraceae</taxon>
        <taxon>Bradyrhizobium</taxon>
    </lineage>
</organism>
<comment type="caution">
    <text evidence="1">The sequence shown here is derived from an EMBL/GenBank/DDBJ whole genome shotgun (WGS) entry which is preliminary data.</text>
</comment>
<evidence type="ECO:0000313" key="1">
    <source>
        <dbReference type="EMBL" id="MET4718255.1"/>
    </source>
</evidence>
<proteinExistence type="predicted"/>
<dbReference type="Proteomes" id="UP001549291">
    <property type="component" value="Unassembled WGS sequence"/>
</dbReference>
<dbReference type="EMBL" id="JBEPTQ010000002">
    <property type="protein sequence ID" value="MET4718255.1"/>
    <property type="molecule type" value="Genomic_DNA"/>
</dbReference>
<name>A0ABV2RPL7_BRAJP</name>
<evidence type="ECO:0000313" key="2">
    <source>
        <dbReference type="Proteomes" id="UP001549291"/>
    </source>
</evidence>